<feature type="signal peptide" evidence="1">
    <location>
        <begin position="1"/>
        <end position="20"/>
    </location>
</feature>
<feature type="chain" id="PRO_5012770885" description="DUF4142 domain-containing protein" evidence="1">
    <location>
        <begin position="21"/>
        <end position="177"/>
    </location>
</feature>
<evidence type="ECO:0000256" key="1">
    <source>
        <dbReference type="SAM" id="SignalP"/>
    </source>
</evidence>
<keyword evidence="3" id="KW-1185">Reference proteome</keyword>
<dbReference type="Proteomes" id="UP000184474">
    <property type="component" value="Unassembled WGS sequence"/>
</dbReference>
<evidence type="ECO:0000313" key="2">
    <source>
        <dbReference type="EMBL" id="SHJ46683.1"/>
    </source>
</evidence>
<dbReference type="AlphaFoldDB" id="A0A1M6JJ53"/>
<organism evidence="2 3">
    <name type="scientific">Reichenbachiella agariperforans</name>
    <dbReference type="NCBI Taxonomy" id="156994"/>
    <lineage>
        <taxon>Bacteria</taxon>
        <taxon>Pseudomonadati</taxon>
        <taxon>Bacteroidota</taxon>
        <taxon>Cytophagia</taxon>
        <taxon>Cytophagales</taxon>
        <taxon>Reichenbachiellaceae</taxon>
        <taxon>Reichenbachiella</taxon>
    </lineage>
</organism>
<name>A0A1M6JJ53_REIAG</name>
<gene>
    <name evidence="2" type="ORF">SAMN04488028_101213</name>
</gene>
<dbReference type="EMBL" id="FRAA01000001">
    <property type="protein sequence ID" value="SHJ46683.1"/>
    <property type="molecule type" value="Genomic_DNA"/>
</dbReference>
<keyword evidence="1" id="KW-0732">Signal</keyword>
<proteinExistence type="predicted"/>
<evidence type="ECO:0008006" key="4">
    <source>
        <dbReference type="Google" id="ProtNLM"/>
    </source>
</evidence>
<evidence type="ECO:0000313" key="3">
    <source>
        <dbReference type="Proteomes" id="UP000184474"/>
    </source>
</evidence>
<sequence length="177" mass="20796">MKKTILTLLAITLWTGLVQAQNNIVATVDSLTIIWDKEAIVLETYEGMREYCHNGQHRRNTIKLVKTIHHYDSVLHKTVRDKYDANQDDEAKATLSDIEKLEKDYTTKEFLAFIHEECAEFNEIEKNYGRAKGKTYKKEVEKMEKQLVKYVEQITYQIDIIDEHIHHLKALEEVTLD</sequence>
<accession>A0A1M6JJ53</accession>
<protein>
    <recommendedName>
        <fullName evidence="4">DUF4142 domain-containing protein</fullName>
    </recommendedName>
</protein>
<dbReference type="RefSeq" id="WP_073118628.1">
    <property type="nucleotide sequence ID" value="NZ_FRAA01000001.1"/>
</dbReference>
<reference evidence="3" key="1">
    <citation type="submission" date="2016-11" db="EMBL/GenBank/DDBJ databases">
        <authorList>
            <person name="Varghese N."/>
            <person name="Submissions S."/>
        </authorList>
    </citation>
    <scope>NUCLEOTIDE SEQUENCE [LARGE SCALE GENOMIC DNA]</scope>
    <source>
        <strain evidence="3">DSM 26134</strain>
    </source>
</reference>